<dbReference type="SUPFAM" id="SSF51126">
    <property type="entry name" value="Pectin lyase-like"/>
    <property type="match status" value="1"/>
</dbReference>
<accession>A0A975GUD9</accession>
<dbReference type="EMBL" id="CP062222">
    <property type="protein sequence ID" value="QTC89831.1"/>
    <property type="molecule type" value="Genomic_DNA"/>
</dbReference>
<feature type="signal peptide" evidence="4">
    <location>
        <begin position="1"/>
        <end position="29"/>
    </location>
</feature>
<evidence type="ECO:0000256" key="1">
    <source>
        <dbReference type="ARBA" id="ARBA00008891"/>
    </source>
</evidence>
<protein>
    <recommendedName>
        <fullName evidence="5">Pectinesterase catalytic domain-containing protein</fullName>
    </recommendedName>
</protein>
<dbReference type="PANTHER" id="PTHR31321">
    <property type="entry name" value="ACYL-COA THIOESTER HYDROLASE YBHC-RELATED"/>
    <property type="match status" value="1"/>
</dbReference>
<evidence type="ECO:0000256" key="4">
    <source>
        <dbReference type="SAM" id="SignalP"/>
    </source>
</evidence>
<keyword evidence="2" id="KW-0378">Hydrolase</keyword>
<evidence type="ECO:0000256" key="2">
    <source>
        <dbReference type="ARBA" id="ARBA00022801"/>
    </source>
</evidence>
<organism evidence="6 7">
    <name type="scientific">Brevundimonas goettingensis</name>
    <dbReference type="NCBI Taxonomy" id="2774190"/>
    <lineage>
        <taxon>Bacteria</taxon>
        <taxon>Pseudomonadati</taxon>
        <taxon>Pseudomonadota</taxon>
        <taxon>Alphaproteobacteria</taxon>
        <taxon>Caulobacterales</taxon>
        <taxon>Caulobacteraceae</taxon>
        <taxon>Brevundimonas</taxon>
    </lineage>
</organism>
<feature type="domain" description="Pectinesterase catalytic" evidence="5">
    <location>
        <begin position="42"/>
        <end position="167"/>
    </location>
</feature>
<dbReference type="InterPro" id="IPR000070">
    <property type="entry name" value="Pectinesterase_cat"/>
</dbReference>
<keyword evidence="3" id="KW-0063">Aspartyl esterase</keyword>
<evidence type="ECO:0000259" key="5">
    <source>
        <dbReference type="Pfam" id="PF01095"/>
    </source>
</evidence>
<dbReference type="InterPro" id="IPR030934">
    <property type="entry name" value="Intein_C"/>
</dbReference>
<dbReference type="AlphaFoldDB" id="A0A975GUD9"/>
<dbReference type="InterPro" id="IPR006311">
    <property type="entry name" value="TAT_signal"/>
</dbReference>
<keyword evidence="7" id="KW-1185">Reference proteome</keyword>
<dbReference type="PROSITE" id="PS51318">
    <property type="entry name" value="TAT"/>
    <property type="match status" value="1"/>
</dbReference>
<name>A0A975GUD9_9CAUL</name>
<dbReference type="PROSITE" id="PS50818">
    <property type="entry name" value="INTEIN_C_TER"/>
    <property type="match status" value="1"/>
</dbReference>
<dbReference type="InterPro" id="IPR012334">
    <property type="entry name" value="Pectin_lyas_fold"/>
</dbReference>
<proteinExistence type="inferred from homology"/>
<sequence length="461" mass="49607">MSLSAFALSRRSALAGLMASAAAPAFAQAARASVPTWEADPDIIVAADGTGQFTSIHAAVQSIPRDNRERKIILIRNGVYDEVVRVDAAYVTLRGTSRMGTRLQSNRPADLPRDALGQGVLNISATAHDFVLENMTVHNTVTAIGPHAFTIFGRADRIIIQNADILSLGADTLSLWRGIKGNDEAGLSEGPGATPLTADGGRYYHTGLRVMGSVDFICPRGWCFLSNSEITQVNPNTTAAFWHEGMRVEDKKFVIKGCAVDGPPQFYLARHHRDAQFYFVDCSFSERMRDQPPYLVVYPLNGGTPTADDLARNRAAQEEGRWPERHYFHNSHRNGGDYGWLADNLATAKGAPTPADMTAKWTFAGSWDPERTDGPVVAGVEVEADGVVVTFDRLVTVKGAPELVHSAGAPGRYLDGSGTNRLRFAAPAARPSRPERLDLTRGAVIASEGVAILTPASGALA</sequence>
<dbReference type="GO" id="GO:0009279">
    <property type="term" value="C:cell outer membrane"/>
    <property type="evidence" value="ECO:0007669"/>
    <property type="project" value="TreeGrafter"/>
</dbReference>
<evidence type="ECO:0000313" key="6">
    <source>
        <dbReference type="EMBL" id="QTC89831.1"/>
    </source>
</evidence>
<reference evidence="6" key="1">
    <citation type="submission" date="2020-09" db="EMBL/GenBank/DDBJ databases">
        <title>Brevundimonas sp. LVF2 isolated from a puddle in Goettingen, Germany.</title>
        <authorList>
            <person name="Friedrich I."/>
            <person name="Klassen A."/>
            <person name="Hannes N."/>
            <person name="Schneider D."/>
            <person name="Hertel R."/>
            <person name="Daniel R."/>
        </authorList>
    </citation>
    <scope>NUCLEOTIDE SEQUENCE</scope>
    <source>
        <strain evidence="6">LVF2</strain>
    </source>
</reference>
<dbReference type="Gene3D" id="2.160.20.10">
    <property type="entry name" value="Single-stranded right-handed beta-helix, Pectin lyase-like"/>
    <property type="match status" value="1"/>
</dbReference>
<dbReference type="RefSeq" id="WP_207868136.1">
    <property type="nucleotide sequence ID" value="NZ_CP062222.1"/>
</dbReference>
<dbReference type="GO" id="GO:0042545">
    <property type="term" value="P:cell wall modification"/>
    <property type="evidence" value="ECO:0007669"/>
    <property type="project" value="InterPro"/>
</dbReference>
<dbReference type="Proteomes" id="UP000663918">
    <property type="component" value="Chromosome"/>
</dbReference>
<keyword evidence="4" id="KW-0732">Signal</keyword>
<evidence type="ECO:0000313" key="7">
    <source>
        <dbReference type="Proteomes" id="UP000663918"/>
    </source>
</evidence>
<dbReference type="Pfam" id="PF01095">
    <property type="entry name" value="Pectinesterase"/>
    <property type="match status" value="1"/>
</dbReference>
<evidence type="ECO:0000256" key="3">
    <source>
        <dbReference type="ARBA" id="ARBA00023085"/>
    </source>
</evidence>
<dbReference type="InterPro" id="IPR011050">
    <property type="entry name" value="Pectin_lyase_fold/virulence"/>
</dbReference>
<comment type="similarity">
    <text evidence="1">Belongs to the pectinesterase family.</text>
</comment>
<dbReference type="KEGG" id="bgoe:IFJ75_11010"/>
<dbReference type="GO" id="GO:0030599">
    <property type="term" value="F:pectinesterase activity"/>
    <property type="evidence" value="ECO:0007669"/>
    <property type="project" value="InterPro"/>
</dbReference>
<dbReference type="PANTHER" id="PTHR31321:SF57">
    <property type="entry name" value="PECTINESTERASE 53-RELATED"/>
    <property type="match status" value="1"/>
</dbReference>
<feature type="chain" id="PRO_5037929956" description="Pectinesterase catalytic domain-containing protein" evidence="4">
    <location>
        <begin position="30"/>
        <end position="461"/>
    </location>
</feature>
<gene>
    <name evidence="6" type="ORF">IFJ75_11010</name>
</gene>